<comment type="caution">
    <text evidence="10">The sequence shown here is derived from an EMBL/GenBank/DDBJ whole genome shotgun (WGS) entry which is preliminary data.</text>
</comment>
<sequence length="597" mass="62430">MPGSIAAIGDRLRKSGGIATAVRLGACLVIVAVLAGPMLAVVYGAFRSEPPGIPGEWTLDSVRGMFDDPSAVKSLRNTALIVVTVVPLAMAIALYFAWTAARTNTPLRWLITPAMALSLAVPPLFFALSWRLVGNESSGLLAEISGALPLVPELSFDAESMLGLILVSAVKLAPFLYFIIIGPVMAMDSTQEEASRLSNAGPFVTFVRVTLPALAPALLGASLLAVVICLEFFEIPLLLGTAPRIRVISTEIYDQINNSMPPDYSGGFALALLPIVAVIGIVVLQRRVIGNRSFQTVGGKGSRATVVDLRRGRVPNLVVMLVALLVLAVLPIAQLVVGSLQPIFGLDQGHYGLQSYRAVLDQPQLREAVTNSLLLGTVGGGIAMVLALVLSMTSGRRNATRVDRLVGSASWLPWAAPGIILSIGIYSVFLVVPGLARFYGSIWIMLAGLIISVMPVAARAAEGGVAQLSWELQDAARTSGAGPLRVFTDVVVRLLLPTFLAGWLISAVVVAGNLSVVIMLGTPSSTPTVPVMAYRLMTAGNMSQAAALFLVFMACIAAVSLVLAVAQRLARAAVTGRAPRVADTPVPGAAAAEPIAS</sequence>
<organism evidence="10 11">
    <name type="scientific">Nocardioides humi</name>
    <dbReference type="NCBI Taxonomy" id="449461"/>
    <lineage>
        <taxon>Bacteria</taxon>
        <taxon>Bacillati</taxon>
        <taxon>Actinomycetota</taxon>
        <taxon>Actinomycetes</taxon>
        <taxon>Propionibacteriales</taxon>
        <taxon>Nocardioidaceae</taxon>
        <taxon>Nocardioides</taxon>
    </lineage>
</organism>
<feature type="transmembrane region" description="Helical" evidence="8">
    <location>
        <begin position="264"/>
        <end position="284"/>
    </location>
</feature>
<feature type="transmembrane region" description="Helical" evidence="8">
    <location>
        <begin position="411"/>
        <end position="432"/>
    </location>
</feature>
<dbReference type="SUPFAM" id="SSF161098">
    <property type="entry name" value="MetI-like"/>
    <property type="match status" value="2"/>
</dbReference>
<feature type="transmembrane region" description="Helical" evidence="8">
    <location>
        <begin position="438"/>
        <end position="458"/>
    </location>
</feature>
<evidence type="ECO:0000256" key="3">
    <source>
        <dbReference type="ARBA" id="ARBA00022475"/>
    </source>
</evidence>
<feature type="transmembrane region" description="Helical" evidence="8">
    <location>
        <begin position="79"/>
        <end position="98"/>
    </location>
</feature>
<gene>
    <name evidence="10" type="ORF">GCM10009788_21680</name>
</gene>
<dbReference type="Gene3D" id="1.10.3720.10">
    <property type="entry name" value="MetI-like"/>
    <property type="match status" value="2"/>
</dbReference>
<feature type="transmembrane region" description="Helical" evidence="8">
    <location>
        <begin position="206"/>
        <end position="233"/>
    </location>
</feature>
<keyword evidence="4" id="KW-0997">Cell inner membrane</keyword>
<evidence type="ECO:0000313" key="10">
    <source>
        <dbReference type="EMBL" id="GAA1517168.1"/>
    </source>
</evidence>
<dbReference type="PANTHER" id="PTHR43357:SF4">
    <property type="entry name" value="INNER MEMBRANE ABC TRANSPORTER PERMEASE PROTEIN YDCV"/>
    <property type="match status" value="1"/>
</dbReference>
<feature type="domain" description="ABC transmembrane type-1" evidence="9">
    <location>
        <begin position="369"/>
        <end position="563"/>
    </location>
</feature>
<evidence type="ECO:0000256" key="5">
    <source>
        <dbReference type="ARBA" id="ARBA00022692"/>
    </source>
</evidence>
<keyword evidence="6 8" id="KW-1133">Transmembrane helix</keyword>
<dbReference type="PROSITE" id="PS50928">
    <property type="entry name" value="ABC_TM1"/>
    <property type="match status" value="2"/>
</dbReference>
<evidence type="ECO:0000256" key="2">
    <source>
        <dbReference type="ARBA" id="ARBA00022448"/>
    </source>
</evidence>
<accession>A0ABN2AF57</accession>
<feature type="transmembrane region" description="Helical" evidence="8">
    <location>
        <begin position="373"/>
        <end position="390"/>
    </location>
</feature>
<dbReference type="InterPro" id="IPR000515">
    <property type="entry name" value="MetI-like"/>
</dbReference>
<comment type="subcellular location">
    <subcellularLocation>
        <location evidence="1">Cell inner membrane</location>
        <topology evidence="1">Multi-pass membrane protein</topology>
    </subcellularLocation>
    <subcellularLocation>
        <location evidence="8">Cell membrane</location>
        <topology evidence="8">Multi-pass membrane protein</topology>
    </subcellularLocation>
</comment>
<evidence type="ECO:0000256" key="7">
    <source>
        <dbReference type="ARBA" id="ARBA00023136"/>
    </source>
</evidence>
<comment type="similarity">
    <text evidence="8">Belongs to the binding-protein-dependent transport system permease family.</text>
</comment>
<protein>
    <submittedName>
        <fullName evidence="10">Iron ABC transporter permease</fullName>
    </submittedName>
</protein>
<keyword evidence="3" id="KW-1003">Cell membrane</keyword>
<dbReference type="InterPro" id="IPR035906">
    <property type="entry name" value="MetI-like_sf"/>
</dbReference>
<feature type="transmembrane region" description="Helical" evidence="8">
    <location>
        <begin position="542"/>
        <end position="566"/>
    </location>
</feature>
<dbReference type="Proteomes" id="UP001500842">
    <property type="component" value="Unassembled WGS sequence"/>
</dbReference>
<dbReference type="Pfam" id="PF00528">
    <property type="entry name" value="BPD_transp_1"/>
    <property type="match status" value="2"/>
</dbReference>
<dbReference type="PANTHER" id="PTHR43357">
    <property type="entry name" value="INNER MEMBRANE ABC TRANSPORTER PERMEASE PROTEIN YDCV"/>
    <property type="match status" value="1"/>
</dbReference>
<evidence type="ECO:0000259" key="9">
    <source>
        <dbReference type="PROSITE" id="PS50928"/>
    </source>
</evidence>
<keyword evidence="7 8" id="KW-0472">Membrane</keyword>
<evidence type="ECO:0000256" key="8">
    <source>
        <dbReference type="RuleBase" id="RU363032"/>
    </source>
</evidence>
<keyword evidence="2 8" id="KW-0813">Transport</keyword>
<feature type="transmembrane region" description="Helical" evidence="8">
    <location>
        <begin position="494"/>
        <end position="522"/>
    </location>
</feature>
<proteinExistence type="inferred from homology"/>
<dbReference type="RefSeq" id="WP_141004663.1">
    <property type="nucleotide sequence ID" value="NZ_BAAAOR010000015.1"/>
</dbReference>
<evidence type="ECO:0000256" key="1">
    <source>
        <dbReference type="ARBA" id="ARBA00004429"/>
    </source>
</evidence>
<evidence type="ECO:0000313" key="11">
    <source>
        <dbReference type="Proteomes" id="UP001500842"/>
    </source>
</evidence>
<evidence type="ECO:0000256" key="4">
    <source>
        <dbReference type="ARBA" id="ARBA00022519"/>
    </source>
</evidence>
<evidence type="ECO:0000256" key="6">
    <source>
        <dbReference type="ARBA" id="ARBA00022989"/>
    </source>
</evidence>
<feature type="transmembrane region" description="Helical" evidence="8">
    <location>
        <begin position="317"/>
        <end position="337"/>
    </location>
</feature>
<feature type="domain" description="ABC transmembrane type-1" evidence="9">
    <location>
        <begin position="75"/>
        <end position="285"/>
    </location>
</feature>
<feature type="transmembrane region" description="Helical" evidence="8">
    <location>
        <begin position="161"/>
        <end position="185"/>
    </location>
</feature>
<dbReference type="CDD" id="cd06261">
    <property type="entry name" value="TM_PBP2"/>
    <property type="match status" value="2"/>
</dbReference>
<feature type="transmembrane region" description="Helical" evidence="8">
    <location>
        <begin position="110"/>
        <end position="130"/>
    </location>
</feature>
<feature type="transmembrane region" description="Helical" evidence="8">
    <location>
        <begin position="21"/>
        <end position="46"/>
    </location>
</feature>
<reference evidence="10 11" key="1">
    <citation type="journal article" date="2019" name="Int. J. Syst. Evol. Microbiol.">
        <title>The Global Catalogue of Microorganisms (GCM) 10K type strain sequencing project: providing services to taxonomists for standard genome sequencing and annotation.</title>
        <authorList>
            <consortium name="The Broad Institute Genomics Platform"/>
            <consortium name="The Broad Institute Genome Sequencing Center for Infectious Disease"/>
            <person name="Wu L."/>
            <person name="Ma J."/>
        </authorList>
    </citation>
    <scope>NUCLEOTIDE SEQUENCE [LARGE SCALE GENOMIC DNA]</scope>
    <source>
        <strain evidence="10 11">JCM 14942</strain>
    </source>
</reference>
<dbReference type="EMBL" id="BAAAOR010000015">
    <property type="protein sequence ID" value="GAA1517168.1"/>
    <property type="molecule type" value="Genomic_DNA"/>
</dbReference>
<keyword evidence="11" id="KW-1185">Reference proteome</keyword>
<name>A0ABN2AF57_9ACTN</name>
<keyword evidence="5 8" id="KW-0812">Transmembrane</keyword>